<evidence type="ECO:0000259" key="2">
    <source>
        <dbReference type="Pfam" id="PF05876"/>
    </source>
</evidence>
<dbReference type="InterPro" id="IPR046453">
    <property type="entry name" value="GpA_ATPase"/>
</dbReference>
<dbReference type="Pfam" id="PF20454">
    <property type="entry name" value="GpA_nuclease"/>
    <property type="match status" value="1"/>
</dbReference>
<evidence type="ECO:0000259" key="3">
    <source>
        <dbReference type="Pfam" id="PF20454"/>
    </source>
</evidence>
<sequence length="666" mass="74223">MIAPLSSSPLIRADVLDCILPRPQISTAAWLTSSVSMPPDSKLKGRARLDLFPHAVGILDAFDDPDVERLSIQTAAQVGKTTLAQFVVAKVGATNPHPMAWADADERSTKRVLKRTWRMFERTEGLAELCPPRHMQAGDQMNLPTFVVHGAWSRSASSAADYGAYVVVLNETDKMVHSSTDSEADFRYLMCERAKGYIGSKVLEMSTPTLKGESYIEKQRLLGDNRGWFVPCPKCNAFQQLRTGDGKTPGGIRFSKLNGRLDPTKAFATAYYQCEKCSGRIHEHQRFEMLQGGLWVPEGCKIRRGKVVGTPNRVGPHASFGPLPTLASLLPGISIGLVAREHVTALTANPTDRTELRRHFVNSWEGETFDPRPQRVSAHQLIERLGVDEPLRVCPEFARFLTIGVDVGRVNDNLIFHWVVSAWARQNGEGKLWGRRGQLVDTGITYGMEAFRELLLEWFRDGYPHADGLAPMTATRVCIDSGDGDVSNTIYGLCDQFDKAWPIKGSSNSHFPDLFQMGYQRTNVPPKVLAARKKAGLGDLLIVNTQRTQEWRVDQTSGLVTRDSVDFYGIPLEACDDEEFLDELINEYFEAGKWLKSGANERGDAWRYSLVGAEHYGTRHGARWDRFPARSTQEVAATQRRNRSAVKRSGLKTPSGQAFVATQRKN</sequence>
<feature type="compositionally biased region" description="Basic residues" evidence="1">
    <location>
        <begin position="640"/>
        <end position="650"/>
    </location>
</feature>
<dbReference type="EMBL" id="KR029603">
    <property type="protein sequence ID" value="AKH48398.1"/>
    <property type="molecule type" value="Genomic_DNA"/>
</dbReference>
<dbReference type="GO" id="GO:0016887">
    <property type="term" value="F:ATP hydrolysis activity"/>
    <property type="evidence" value="ECO:0007669"/>
    <property type="project" value="InterPro"/>
</dbReference>
<reference evidence="4" key="2">
    <citation type="submission" date="2015-03" db="EMBL/GenBank/DDBJ databases">
        <authorList>
            <person name="Chow C.-E.T."/>
            <person name="Winget D.M."/>
            <person name="White R.A.III."/>
            <person name="Hallam S.J."/>
            <person name="Suttle C.A."/>
        </authorList>
    </citation>
    <scope>NUCLEOTIDE SEQUENCE</scope>
    <source>
        <strain evidence="4">Oxic1_8</strain>
    </source>
</reference>
<feature type="domain" description="Terminase large subunit GpA endonuclease" evidence="3">
    <location>
        <begin position="323"/>
        <end position="621"/>
    </location>
</feature>
<name>A0A0F7LA42_9VIRU</name>
<organism evidence="4">
    <name type="scientific">uncultured marine virus</name>
    <dbReference type="NCBI Taxonomy" id="186617"/>
    <lineage>
        <taxon>Viruses</taxon>
        <taxon>environmental samples</taxon>
    </lineage>
</organism>
<reference evidence="4" key="1">
    <citation type="journal article" date="2015" name="Front. Microbiol.">
        <title>Combining genomic sequencing methods to explore viral diversity and reveal potential virus-host interactions.</title>
        <authorList>
            <person name="Chow C.E."/>
            <person name="Winget D.M."/>
            <person name="White R.A.III."/>
            <person name="Hallam S.J."/>
            <person name="Suttle C.A."/>
        </authorList>
    </citation>
    <scope>NUCLEOTIDE SEQUENCE</scope>
    <source>
        <strain evidence="4">Oxic1_8</strain>
    </source>
</reference>
<dbReference type="InterPro" id="IPR046454">
    <property type="entry name" value="GpA_endonuclease"/>
</dbReference>
<feature type="domain" description="Phage terminase large subunit GpA ATPase" evidence="2">
    <location>
        <begin position="41"/>
        <end position="295"/>
    </location>
</feature>
<protein>
    <submittedName>
        <fullName evidence="4">Phage terminase GpA</fullName>
    </submittedName>
</protein>
<dbReference type="Pfam" id="PF05876">
    <property type="entry name" value="GpA_ATPase"/>
    <property type="match status" value="1"/>
</dbReference>
<accession>A0A0F7LA42</accession>
<proteinExistence type="predicted"/>
<dbReference type="GO" id="GO:0004519">
    <property type="term" value="F:endonuclease activity"/>
    <property type="evidence" value="ECO:0007669"/>
    <property type="project" value="InterPro"/>
</dbReference>
<evidence type="ECO:0000256" key="1">
    <source>
        <dbReference type="SAM" id="MobiDB-lite"/>
    </source>
</evidence>
<evidence type="ECO:0000313" key="4">
    <source>
        <dbReference type="EMBL" id="AKH48398.1"/>
    </source>
</evidence>
<feature type="region of interest" description="Disordered" evidence="1">
    <location>
        <begin position="633"/>
        <end position="666"/>
    </location>
</feature>